<dbReference type="RefSeq" id="WP_008851998.1">
    <property type="nucleotide sequence ID" value="NZ_AGQV01000005.1"/>
</dbReference>
<keyword evidence="5 8" id="KW-0812">Transmembrane</keyword>
<feature type="transmembrane region" description="Helical" evidence="8">
    <location>
        <begin position="957"/>
        <end position="976"/>
    </location>
</feature>
<evidence type="ECO:0000256" key="4">
    <source>
        <dbReference type="ARBA" id="ARBA00022475"/>
    </source>
</evidence>
<proteinExistence type="inferred from homology"/>
<feature type="transmembrane region" description="Helical" evidence="8">
    <location>
        <begin position="386"/>
        <end position="411"/>
    </location>
</feature>
<accession>G6XJH9</accession>
<evidence type="ECO:0000256" key="6">
    <source>
        <dbReference type="ARBA" id="ARBA00022989"/>
    </source>
</evidence>
<keyword evidence="7 8" id="KW-0472">Membrane</keyword>
<evidence type="ECO:0000313" key="10">
    <source>
        <dbReference type="Proteomes" id="UP000004949"/>
    </source>
</evidence>
<dbReference type="InterPro" id="IPR027463">
    <property type="entry name" value="AcrB_DN_DC_subdom"/>
</dbReference>
<evidence type="ECO:0000256" key="1">
    <source>
        <dbReference type="ARBA" id="ARBA00004651"/>
    </source>
</evidence>
<feature type="transmembrane region" description="Helical" evidence="8">
    <location>
        <begin position="522"/>
        <end position="542"/>
    </location>
</feature>
<comment type="caution">
    <text evidence="9">The sequence shown here is derived from an EMBL/GenBank/DDBJ whole genome shotgun (WGS) entry which is preliminary data.</text>
</comment>
<dbReference type="OrthoDB" id="9758757at2"/>
<name>G6XJH9_9PROT</name>
<dbReference type="SUPFAM" id="SSF82866">
    <property type="entry name" value="Multidrug efflux transporter AcrB transmembrane domain"/>
    <property type="match status" value="2"/>
</dbReference>
<evidence type="ECO:0000256" key="7">
    <source>
        <dbReference type="ARBA" id="ARBA00023136"/>
    </source>
</evidence>
<keyword evidence="4" id="KW-1003">Cell membrane</keyword>
<dbReference type="PRINTS" id="PR00702">
    <property type="entry name" value="ACRIFLAVINRP"/>
</dbReference>
<sequence length="1036" mass="113288">MIERFIAWCFRHRHIVFFAVGILAIMGAVSWRVLPVEAYPDLGAVSVSVTTQQAGLAAEEMEQQVTIPLERSLASVPGVADSRSTSTFGLSLITLIFREGTDVYWARQQVETQLASNPLPNGAQPTLGPISGPAGEIYRYTLESSDKNLMQMSDIQKWIVVPALQHVPGVVSVDNFGGFTREYQLVLEPQSLIQYNIGLEDVLSAIRNNNINAGGGRITRGEQSYIVRGVGMIRSLADMGNIVVTHHNGVPVFLKDLGIIQFGHQVREGILGKDTNPDTIAGTVTMLSGENPSVVLDNLHETVAKLNHQLEPQHVRVVAYMDRDNLVLATTHKVTETMIEGILLVGVILTLFLGSPRSAIVTAVTIPLALSVVFVLMHAFGMAANLFSLGAIDFGVIVDGAIVITETILRIREERPTEPLNADEVLTVAQRAGHAIFSATLVIIVAYSPLFAFEGSEGKLFRPMAYTVSFALLGALLCALALIPSLSFMALRKPKHLWHNRPLEWLHGRYEHWLGHFIDRPLIAYCGGAGALVAVIFLGATIGREFLPDLDEGSLWLQVQLPTGISLEKGEITANEIRRAIREFPETSYAITQLGRSDDGTDPWTPSHIEMPVGLTPYDQWPSGETKARFIQRLRARLSRIPGIDFGISQPIQDNMSDLVGGAHSPLVLRVYGNDFRELRRIGQQIVTILHQVPGTAEASIFQEPRIPQVDVITDRVAAARYGISVSDISNLVSNAIGDAAITTVYEDDRYYNATLHIRRKDAQDLQALAQLPLLDAEGAHIPLSQVAEVGLRMGESNIAHEQSHRQITIRVDNGQRPLSQYLADAQKRIEDSVHYDKQKYTLEWAGTFQQEERAQKRLIVALAIMFAAMLVLLFAEFGKIRQALLILSVVPLATLGGLIALHVRGETLNIATAVGFIALFGVAVQNGIIMVASINRHRAEGLNVRDATIAGAAERFRPVLMTATVASAGMLPAAMATGVGTDVQRGLATVVVGGLGIATLLTLFALPVYFSELEMWVERRNAKRPPRKEESEART</sequence>
<dbReference type="AlphaFoldDB" id="G6XJH9"/>
<dbReference type="GO" id="GO:0042910">
    <property type="term" value="F:xenobiotic transmembrane transporter activity"/>
    <property type="evidence" value="ECO:0007669"/>
    <property type="project" value="TreeGrafter"/>
</dbReference>
<dbReference type="eggNOG" id="COG3696">
    <property type="taxonomic scope" value="Bacteria"/>
</dbReference>
<dbReference type="Proteomes" id="UP000004949">
    <property type="component" value="Unassembled WGS sequence"/>
</dbReference>
<protein>
    <submittedName>
        <fullName evidence="9">Cation efflux system protein CzcA</fullName>
    </submittedName>
</protein>
<dbReference type="InterPro" id="IPR004763">
    <property type="entry name" value="CusA-like"/>
</dbReference>
<feature type="transmembrane region" description="Helical" evidence="8">
    <location>
        <begin position="465"/>
        <end position="491"/>
    </location>
</feature>
<dbReference type="Gene3D" id="3.30.2090.10">
    <property type="entry name" value="Multidrug efflux transporter AcrB TolC docking domain, DN and DC subdomains"/>
    <property type="match status" value="2"/>
</dbReference>
<dbReference type="SUPFAM" id="SSF82693">
    <property type="entry name" value="Multidrug efflux transporter AcrB pore domain, PN1, PN2, PC1 and PC2 subdomains"/>
    <property type="match status" value="3"/>
</dbReference>
<dbReference type="Gene3D" id="3.30.70.1320">
    <property type="entry name" value="Multidrug efflux transporter AcrB pore domain like"/>
    <property type="match status" value="1"/>
</dbReference>
<keyword evidence="6 8" id="KW-1133">Transmembrane helix</keyword>
<dbReference type="STRING" id="1088869.GMO_18510"/>
<evidence type="ECO:0000256" key="8">
    <source>
        <dbReference type="SAM" id="Phobius"/>
    </source>
</evidence>
<feature type="transmembrane region" description="Helical" evidence="8">
    <location>
        <begin position="911"/>
        <end position="936"/>
    </location>
</feature>
<feature type="transmembrane region" description="Helical" evidence="8">
    <location>
        <begin position="859"/>
        <end position="878"/>
    </location>
</feature>
<dbReference type="Gene3D" id="3.30.70.1440">
    <property type="entry name" value="Multidrug efflux transporter AcrB pore domain"/>
    <property type="match status" value="1"/>
</dbReference>
<comment type="subcellular location">
    <subcellularLocation>
        <location evidence="1">Cell membrane</location>
        <topology evidence="1">Multi-pass membrane protein</topology>
    </subcellularLocation>
</comment>
<dbReference type="PANTHER" id="PTHR32063">
    <property type="match status" value="1"/>
</dbReference>
<feature type="transmembrane region" description="Helical" evidence="8">
    <location>
        <begin position="432"/>
        <end position="453"/>
    </location>
</feature>
<feature type="transmembrane region" description="Helical" evidence="8">
    <location>
        <begin position="15"/>
        <end position="34"/>
    </location>
</feature>
<dbReference type="Gene3D" id="1.20.1640.10">
    <property type="entry name" value="Multidrug efflux transporter AcrB transmembrane domain"/>
    <property type="match status" value="2"/>
</dbReference>
<feature type="transmembrane region" description="Helical" evidence="8">
    <location>
        <begin position="360"/>
        <end position="380"/>
    </location>
</feature>
<evidence type="ECO:0000256" key="2">
    <source>
        <dbReference type="ARBA" id="ARBA00010942"/>
    </source>
</evidence>
<dbReference type="PANTHER" id="PTHR32063:SF17">
    <property type="entry name" value="CATION EFFLUX SYSTEM PROTEIN"/>
    <property type="match status" value="1"/>
</dbReference>
<feature type="transmembrane region" description="Helical" evidence="8">
    <location>
        <begin position="337"/>
        <end position="353"/>
    </location>
</feature>
<dbReference type="InterPro" id="IPR001036">
    <property type="entry name" value="Acrflvin-R"/>
</dbReference>
<keyword evidence="3" id="KW-0813">Transport</keyword>
<keyword evidence="10" id="KW-1185">Reference proteome</keyword>
<comment type="similarity">
    <text evidence="2">Belongs to the resistance-nodulation-cell division (RND) (TC 2.A.6) family.</text>
</comment>
<gene>
    <name evidence="9" type="ORF">GMO_18510</name>
</gene>
<dbReference type="EMBL" id="AGQV01000005">
    <property type="protein sequence ID" value="EHH68084.1"/>
    <property type="molecule type" value="Genomic_DNA"/>
</dbReference>
<dbReference type="Pfam" id="PF00873">
    <property type="entry name" value="ACR_tran"/>
    <property type="match status" value="1"/>
</dbReference>
<dbReference type="NCBIfam" id="TIGR00914">
    <property type="entry name" value="2A0601"/>
    <property type="match status" value="1"/>
</dbReference>
<evidence type="ECO:0000256" key="5">
    <source>
        <dbReference type="ARBA" id="ARBA00022692"/>
    </source>
</evidence>
<dbReference type="GO" id="GO:0008324">
    <property type="term" value="F:monoatomic cation transmembrane transporter activity"/>
    <property type="evidence" value="ECO:0007669"/>
    <property type="project" value="InterPro"/>
</dbReference>
<feature type="transmembrane region" description="Helical" evidence="8">
    <location>
        <begin position="885"/>
        <end position="905"/>
    </location>
</feature>
<feature type="transmembrane region" description="Helical" evidence="8">
    <location>
        <begin position="988"/>
        <end position="1011"/>
    </location>
</feature>
<dbReference type="PATRIC" id="fig|1088869.3.peg.1847"/>
<evidence type="ECO:0000313" key="9">
    <source>
        <dbReference type="EMBL" id="EHH68084.1"/>
    </source>
</evidence>
<dbReference type="Gene3D" id="3.30.70.1430">
    <property type="entry name" value="Multidrug efflux transporter AcrB pore domain"/>
    <property type="match status" value="2"/>
</dbReference>
<evidence type="ECO:0000256" key="3">
    <source>
        <dbReference type="ARBA" id="ARBA00022448"/>
    </source>
</evidence>
<dbReference type="GO" id="GO:0005886">
    <property type="term" value="C:plasma membrane"/>
    <property type="evidence" value="ECO:0007669"/>
    <property type="project" value="UniProtKB-SubCell"/>
</dbReference>
<organism evidence="9 10">
    <name type="scientific">Gluconobacter morbifer G707</name>
    <dbReference type="NCBI Taxonomy" id="1088869"/>
    <lineage>
        <taxon>Bacteria</taxon>
        <taxon>Pseudomonadati</taxon>
        <taxon>Pseudomonadota</taxon>
        <taxon>Alphaproteobacteria</taxon>
        <taxon>Acetobacterales</taxon>
        <taxon>Acetobacteraceae</taxon>
        <taxon>Gluconobacter</taxon>
    </lineage>
</organism>
<dbReference type="SUPFAM" id="SSF82714">
    <property type="entry name" value="Multidrug efflux transporter AcrB TolC docking domain, DN and DC subdomains"/>
    <property type="match status" value="2"/>
</dbReference>
<reference evidence="9 10" key="1">
    <citation type="submission" date="2011-10" db="EMBL/GenBank/DDBJ databases">
        <title>Genome sequence of Gluconobacter morbifer G707, isolated from Drosophila gut.</title>
        <authorList>
            <person name="Lee W.-J."/>
            <person name="Kim E.-K."/>
        </authorList>
    </citation>
    <scope>NUCLEOTIDE SEQUENCE [LARGE SCALE GENOMIC DNA]</scope>
    <source>
        <strain evidence="9 10">G707</strain>
    </source>
</reference>